<name>A0A7L4YNE3_9ACTN</name>
<sequence>MADIAALVSDLKAEQESVDELLSGRSDEDWGADTPAEGWTVAHQVAHLAFFDGAVTESIVDPDAFAESLKVAKADPDYTTTVAGPLVQMRPDDLFALWRSGRQPMYDAMTGAPAGLRTQWYGPPMSVASACTARIMEHWAHGQDIADTFGVRREPTDRLRHVLHIGYRARGFAYANRDLPVPDADVRIEVIAPSGGTWVFGESETDVIRGSALDMALLMTQRRHRADTALEADGPLAEEFLEVAQAFAGKPGSGRRPGQFPPAA</sequence>
<dbReference type="AlphaFoldDB" id="A0A7L4YNE3"/>
<gene>
    <name evidence="2" type="ORF">EK0264_08575</name>
</gene>
<dbReference type="InterPro" id="IPR017517">
    <property type="entry name" value="Maleyloyr_isom"/>
</dbReference>
<dbReference type="NCBIfam" id="TIGR03084">
    <property type="entry name" value="TIGR03084 family metal-binding protein"/>
    <property type="match status" value="1"/>
</dbReference>
<accession>A0A7L4YNE3</accession>
<dbReference type="InterPro" id="IPR017518">
    <property type="entry name" value="CHP03084"/>
</dbReference>
<dbReference type="NCBIfam" id="TIGR03083">
    <property type="entry name" value="maleylpyruvate isomerase family mycothiol-dependent enzyme"/>
    <property type="match status" value="1"/>
</dbReference>
<dbReference type="InterPro" id="IPR024344">
    <property type="entry name" value="MDMPI_metal-binding"/>
</dbReference>
<protein>
    <submittedName>
        <fullName evidence="2">TIGR03084 family protein</fullName>
    </submittedName>
</protein>
<dbReference type="KEGG" id="eke:EK0264_08575"/>
<evidence type="ECO:0000259" key="1">
    <source>
        <dbReference type="Pfam" id="PF11716"/>
    </source>
</evidence>
<dbReference type="OrthoDB" id="113180at2"/>
<organism evidence="2 3">
    <name type="scientific">Epidermidibacterium keratini</name>
    <dbReference type="NCBI Taxonomy" id="1891644"/>
    <lineage>
        <taxon>Bacteria</taxon>
        <taxon>Bacillati</taxon>
        <taxon>Actinomycetota</taxon>
        <taxon>Actinomycetes</taxon>
        <taxon>Sporichthyales</taxon>
        <taxon>Sporichthyaceae</taxon>
        <taxon>Epidermidibacterium</taxon>
    </lineage>
</organism>
<dbReference type="EMBL" id="CP047156">
    <property type="protein sequence ID" value="QHC00329.1"/>
    <property type="molecule type" value="Genomic_DNA"/>
</dbReference>
<dbReference type="Proteomes" id="UP000463857">
    <property type="component" value="Chromosome"/>
</dbReference>
<keyword evidence="3" id="KW-1185">Reference proteome</keyword>
<feature type="domain" description="Mycothiol-dependent maleylpyruvate isomerase metal-binding" evidence="1">
    <location>
        <begin position="12"/>
        <end position="146"/>
    </location>
</feature>
<dbReference type="InterPro" id="IPR034660">
    <property type="entry name" value="DinB/YfiT-like"/>
</dbReference>
<reference evidence="2 3" key="1">
    <citation type="journal article" date="2018" name="Int. J. Syst. Evol. Microbiol.">
        <title>Epidermidibacterium keratini gen. nov., sp. nov., a member of the family Sporichthyaceae, isolated from keratin epidermis.</title>
        <authorList>
            <person name="Lee D.G."/>
            <person name="Trujillo M.E."/>
            <person name="Kang S."/>
            <person name="Nam J.J."/>
            <person name="Kim Y.J."/>
        </authorList>
    </citation>
    <scope>NUCLEOTIDE SEQUENCE [LARGE SCALE GENOMIC DNA]</scope>
    <source>
        <strain evidence="2 3">EPI-7</strain>
    </source>
</reference>
<dbReference type="InParanoid" id="A0A7L4YNE3"/>
<proteinExistence type="predicted"/>
<dbReference type="Gene3D" id="1.20.120.450">
    <property type="entry name" value="dinb family like domain"/>
    <property type="match status" value="1"/>
</dbReference>
<dbReference type="Pfam" id="PF11716">
    <property type="entry name" value="MDMPI_N"/>
    <property type="match status" value="1"/>
</dbReference>
<dbReference type="RefSeq" id="WP_159544704.1">
    <property type="nucleotide sequence ID" value="NZ_CP047156.1"/>
</dbReference>
<dbReference type="SUPFAM" id="SSF109854">
    <property type="entry name" value="DinB/YfiT-like putative metalloenzymes"/>
    <property type="match status" value="1"/>
</dbReference>
<dbReference type="GO" id="GO:0046872">
    <property type="term" value="F:metal ion binding"/>
    <property type="evidence" value="ECO:0007669"/>
    <property type="project" value="InterPro"/>
</dbReference>
<evidence type="ECO:0000313" key="2">
    <source>
        <dbReference type="EMBL" id="QHC00329.1"/>
    </source>
</evidence>
<evidence type="ECO:0000313" key="3">
    <source>
        <dbReference type="Proteomes" id="UP000463857"/>
    </source>
</evidence>